<dbReference type="NCBIfam" id="NF002921">
    <property type="entry name" value="PRK03545.1"/>
    <property type="match status" value="1"/>
</dbReference>
<reference evidence="8 9" key="1">
    <citation type="submission" date="2019-10" db="EMBL/GenBank/DDBJ databases">
        <title>Genome diversity of Sutterella seckii.</title>
        <authorList>
            <person name="Chaplin A.V."/>
            <person name="Sokolova S.R."/>
            <person name="Mosin K.A."/>
            <person name="Ivanova E.L."/>
            <person name="Kochetkova T.O."/>
            <person name="Goltsov A.Y."/>
            <person name="Trofimov D.Y."/>
            <person name="Efimov B.A."/>
        </authorList>
    </citation>
    <scope>NUCLEOTIDE SEQUENCE [LARGE SCALE GENOMIC DNA]</scope>
    <source>
        <strain evidence="8 9">ASD393</strain>
    </source>
</reference>
<keyword evidence="8" id="KW-0813">Transport</keyword>
<evidence type="ECO:0000256" key="1">
    <source>
        <dbReference type="ARBA" id="ARBA00004651"/>
    </source>
</evidence>
<dbReference type="AlphaFoldDB" id="A0A6I1EQT0"/>
<comment type="caution">
    <text evidence="8">The sequence shown here is derived from an EMBL/GenBank/DDBJ whole genome shotgun (WGS) entry which is preliminary data.</text>
</comment>
<feature type="transmembrane region" description="Helical" evidence="6">
    <location>
        <begin position="338"/>
        <end position="358"/>
    </location>
</feature>
<feature type="transmembrane region" description="Helical" evidence="6">
    <location>
        <begin position="139"/>
        <end position="159"/>
    </location>
</feature>
<dbReference type="PROSITE" id="PS50850">
    <property type="entry name" value="MFS"/>
    <property type="match status" value="1"/>
</dbReference>
<feature type="transmembrane region" description="Helical" evidence="6">
    <location>
        <begin position="249"/>
        <end position="267"/>
    </location>
</feature>
<feature type="transmembrane region" description="Helical" evidence="6">
    <location>
        <begin position="106"/>
        <end position="127"/>
    </location>
</feature>
<feature type="domain" description="Major facilitator superfamily (MFS) profile" evidence="7">
    <location>
        <begin position="16"/>
        <end position="390"/>
    </location>
</feature>
<organism evidence="8 9">
    <name type="scientific">Sutterella seckii</name>
    <dbReference type="NCBI Taxonomy" id="1944635"/>
    <lineage>
        <taxon>Bacteria</taxon>
        <taxon>Pseudomonadati</taxon>
        <taxon>Pseudomonadota</taxon>
        <taxon>Betaproteobacteria</taxon>
        <taxon>Burkholderiales</taxon>
        <taxon>Sutterellaceae</taxon>
        <taxon>Sutterella</taxon>
    </lineage>
</organism>
<dbReference type="Proteomes" id="UP000430564">
    <property type="component" value="Unassembled WGS sequence"/>
</dbReference>
<feature type="transmembrane region" description="Helical" evidence="6">
    <location>
        <begin position="307"/>
        <end position="326"/>
    </location>
</feature>
<feature type="transmembrane region" description="Helical" evidence="6">
    <location>
        <begin position="171"/>
        <end position="190"/>
    </location>
</feature>
<keyword evidence="5 6" id="KW-0472">Membrane</keyword>
<evidence type="ECO:0000259" key="7">
    <source>
        <dbReference type="PROSITE" id="PS50850"/>
    </source>
</evidence>
<gene>
    <name evidence="8" type="ORF">GBM95_01190</name>
</gene>
<dbReference type="PANTHER" id="PTHR43124:SF4">
    <property type="entry name" value="SUGAR EFFLUX TRANSPORTER"/>
    <property type="match status" value="1"/>
</dbReference>
<dbReference type="Pfam" id="PF07690">
    <property type="entry name" value="MFS_1"/>
    <property type="match status" value="1"/>
</dbReference>
<dbReference type="EMBL" id="WEHX01000003">
    <property type="protein sequence ID" value="KAB7662942.1"/>
    <property type="molecule type" value="Genomic_DNA"/>
</dbReference>
<evidence type="ECO:0000256" key="4">
    <source>
        <dbReference type="ARBA" id="ARBA00022989"/>
    </source>
</evidence>
<comment type="subcellular location">
    <subcellularLocation>
        <location evidence="1">Cell membrane</location>
        <topology evidence="1">Multi-pass membrane protein</topology>
    </subcellularLocation>
</comment>
<proteinExistence type="predicted"/>
<evidence type="ECO:0000313" key="9">
    <source>
        <dbReference type="Proteomes" id="UP000430564"/>
    </source>
</evidence>
<keyword evidence="4 6" id="KW-1133">Transmembrane helix</keyword>
<feature type="transmembrane region" description="Helical" evidence="6">
    <location>
        <begin position="82"/>
        <end position="100"/>
    </location>
</feature>
<evidence type="ECO:0000256" key="2">
    <source>
        <dbReference type="ARBA" id="ARBA00022475"/>
    </source>
</evidence>
<protein>
    <submittedName>
        <fullName evidence="8">Sugar transporter</fullName>
    </submittedName>
</protein>
<evidence type="ECO:0000256" key="6">
    <source>
        <dbReference type="SAM" id="Phobius"/>
    </source>
</evidence>
<dbReference type="InterPro" id="IPR020846">
    <property type="entry name" value="MFS_dom"/>
</dbReference>
<feature type="transmembrane region" description="Helical" evidence="6">
    <location>
        <begin position="279"/>
        <end position="301"/>
    </location>
</feature>
<keyword evidence="8" id="KW-0762">Sugar transport</keyword>
<dbReference type="OrthoDB" id="9812189at2"/>
<keyword evidence="3 6" id="KW-0812">Transmembrane</keyword>
<dbReference type="Gene3D" id="1.20.1250.20">
    <property type="entry name" value="MFS general substrate transporter like domains"/>
    <property type="match status" value="1"/>
</dbReference>
<accession>A0A6I1EQT0</accession>
<dbReference type="SUPFAM" id="SSF103473">
    <property type="entry name" value="MFS general substrate transporter"/>
    <property type="match status" value="1"/>
</dbReference>
<sequence length="415" mass="43663">MTAPQRARSGFRAWLPVIGLAFAAFVFNTSEFLPVGLLPDMAKSLNETVSFMGLVITGYAWVVSIMSLPLALATAKFERRKLLLFLLVVFACCHFAVIFVDSFATLYATRVGVALTHSVFWSIMTPLAARMAPAGKRAVGLAAVMGGTIVATVLGVPIGTKLGHLFGWAESFFIIGLGAAVCFALLWMVLPECPSTKAGSVKSLPVILKRPALLQLYALTAITVLGQFTAYSYISPILQHEGGMLENDVVNVLLIYGLAGIIGTVISSKTVDRFPSGSLTVPLVLLALSLYLLVPLCSSWGTLLPLILVWGAAQTAICMAFQTVVLNVASDAADVATSLYSGIFNIGIGGGAFVGSLVSQHFGFAPVSFVGGGFITVSAVFCLVLLAKTGSAILPHEDLSREPGTAVPEATRKKA</sequence>
<evidence type="ECO:0000256" key="5">
    <source>
        <dbReference type="ARBA" id="ARBA00023136"/>
    </source>
</evidence>
<dbReference type="RefSeq" id="WP_152157420.1">
    <property type="nucleotide sequence ID" value="NZ_WEHX01000003.1"/>
</dbReference>
<feature type="transmembrane region" description="Helical" evidence="6">
    <location>
        <begin position="12"/>
        <end position="29"/>
    </location>
</feature>
<dbReference type="InterPro" id="IPR011701">
    <property type="entry name" value="MFS"/>
</dbReference>
<evidence type="ECO:0000256" key="3">
    <source>
        <dbReference type="ARBA" id="ARBA00022692"/>
    </source>
</evidence>
<keyword evidence="2" id="KW-1003">Cell membrane</keyword>
<feature type="transmembrane region" description="Helical" evidence="6">
    <location>
        <begin position="364"/>
        <end position="386"/>
    </location>
</feature>
<dbReference type="PANTHER" id="PTHR43124">
    <property type="entry name" value="PURINE EFFLUX PUMP PBUE"/>
    <property type="match status" value="1"/>
</dbReference>
<evidence type="ECO:0000313" key="8">
    <source>
        <dbReference type="EMBL" id="KAB7662942.1"/>
    </source>
</evidence>
<dbReference type="GO" id="GO:0022857">
    <property type="term" value="F:transmembrane transporter activity"/>
    <property type="evidence" value="ECO:0007669"/>
    <property type="project" value="InterPro"/>
</dbReference>
<feature type="transmembrane region" description="Helical" evidence="6">
    <location>
        <begin position="211"/>
        <end position="234"/>
    </location>
</feature>
<name>A0A6I1EQT0_9BURK</name>
<dbReference type="InterPro" id="IPR050189">
    <property type="entry name" value="MFS_Efflux_Transporters"/>
</dbReference>
<dbReference type="GO" id="GO:0005886">
    <property type="term" value="C:plasma membrane"/>
    <property type="evidence" value="ECO:0007669"/>
    <property type="project" value="UniProtKB-SubCell"/>
</dbReference>
<dbReference type="InterPro" id="IPR036259">
    <property type="entry name" value="MFS_trans_sf"/>
</dbReference>
<feature type="transmembrane region" description="Helical" evidence="6">
    <location>
        <begin position="49"/>
        <end position="70"/>
    </location>
</feature>
<dbReference type="CDD" id="cd17324">
    <property type="entry name" value="MFS_NepI_like"/>
    <property type="match status" value="1"/>
</dbReference>